<dbReference type="CDD" id="cd13180">
    <property type="entry name" value="RanBD_RanBP3"/>
    <property type="match status" value="1"/>
</dbReference>
<dbReference type="SUPFAM" id="SSF50729">
    <property type="entry name" value="PH domain-like"/>
    <property type="match status" value="1"/>
</dbReference>
<dbReference type="GO" id="GO:0006611">
    <property type="term" value="P:protein export from nucleus"/>
    <property type="evidence" value="ECO:0007669"/>
    <property type="project" value="TreeGrafter"/>
</dbReference>
<evidence type="ECO:0000313" key="6">
    <source>
        <dbReference type="Proteomes" id="UP001151699"/>
    </source>
</evidence>
<comment type="subcellular location">
    <subcellularLocation>
        <location evidence="1">Nucleus</location>
    </subcellularLocation>
</comment>
<feature type="compositionally biased region" description="Low complexity" evidence="3">
    <location>
        <begin position="187"/>
        <end position="197"/>
    </location>
</feature>
<comment type="caution">
    <text evidence="5">The sequence shown here is derived from an EMBL/GenBank/DDBJ whole genome shotgun (WGS) entry which is preliminary data.</text>
</comment>
<evidence type="ECO:0000256" key="1">
    <source>
        <dbReference type="ARBA" id="ARBA00004123"/>
    </source>
</evidence>
<keyword evidence="2" id="KW-0539">Nucleus</keyword>
<feature type="domain" description="RanBD1" evidence="4">
    <location>
        <begin position="63"/>
        <end position="137"/>
    </location>
</feature>
<dbReference type="PROSITE" id="PS50196">
    <property type="entry name" value="RANBD1"/>
    <property type="match status" value="1"/>
</dbReference>
<accession>A0A9Q0RZG8</accession>
<feature type="non-terminal residue" evidence="5">
    <location>
        <position position="1"/>
    </location>
</feature>
<evidence type="ECO:0000313" key="5">
    <source>
        <dbReference type="EMBL" id="KAJ6638567.1"/>
    </source>
</evidence>
<proteinExistence type="predicted"/>
<dbReference type="InterPro" id="IPR000156">
    <property type="entry name" value="Ran_bind_dom"/>
</dbReference>
<dbReference type="Pfam" id="PF00638">
    <property type="entry name" value="Ran_BP1"/>
    <property type="match status" value="1"/>
</dbReference>
<dbReference type="OrthoDB" id="10250354at2759"/>
<sequence length="206" mass="22876">ESVSDQTPDSTNEPSSSGELFAIASAQSQSSENNDKPVEASVEMLTEATRAYEQSRVQKRKYEEVETFTGEEDETNVLDVNSRLFAFVSSNYEQRGPGSLRLNDSKDQSKSSRVVFRTSGNLRVLLNTKIWPGMVVERANQKSLRLTAIDSAGHIKIFLAMARPDDITNLHKEIVKRIELEKARIPTSSTNDDASSDSNDKSSVEN</sequence>
<protein>
    <submittedName>
        <fullName evidence="5">Ran-binding protein 3</fullName>
    </submittedName>
</protein>
<keyword evidence="6" id="KW-1185">Reference proteome</keyword>
<dbReference type="SMART" id="SM00160">
    <property type="entry name" value="RanBD"/>
    <property type="match status" value="1"/>
</dbReference>
<dbReference type="PANTHER" id="PTHR23138:SF142">
    <property type="entry name" value="RAN-BINDING PROTEIN 3B-RELATED"/>
    <property type="match status" value="1"/>
</dbReference>
<dbReference type="AlphaFoldDB" id="A0A9Q0RZG8"/>
<dbReference type="Proteomes" id="UP001151699">
    <property type="component" value="Chromosome X"/>
</dbReference>
<dbReference type="GO" id="GO:0005634">
    <property type="term" value="C:nucleus"/>
    <property type="evidence" value="ECO:0007669"/>
    <property type="project" value="UniProtKB-SubCell"/>
</dbReference>
<dbReference type="Gene3D" id="2.30.29.30">
    <property type="entry name" value="Pleckstrin-homology domain (PH domain)/Phosphotyrosine-binding domain (PTB)"/>
    <property type="match status" value="1"/>
</dbReference>
<gene>
    <name evidence="5" type="primary">RANBP3</name>
    <name evidence="5" type="ORF">Bhyg_11304</name>
</gene>
<reference evidence="5" key="1">
    <citation type="submission" date="2022-07" db="EMBL/GenBank/DDBJ databases">
        <authorList>
            <person name="Trinca V."/>
            <person name="Uliana J.V.C."/>
            <person name="Torres T.T."/>
            <person name="Ward R.J."/>
            <person name="Monesi N."/>
        </authorList>
    </citation>
    <scope>NUCLEOTIDE SEQUENCE</scope>
    <source>
        <strain evidence="5">HSMRA1968</strain>
        <tissue evidence="5">Whole embryos</tissue>
    </source>
</reference>
<evidence type="ECO:0000256" key="2">
    <source>
        <dbReference type="ARBA" id="ARBA00023242"/>
    </source>
</evidence>
<dbReference type="InterPro" id="IPR045255">
    <property type="entry name" value="RanBP1-like"/>
</dbReference>
<evidence type="ECO:0000259" key="4">
    <source>
        <dbReference type="PROSITE" id="PS50196"/>
    </source>
</evidence>
<feature type="region of interest" description="Disordered" evidence="3">
    <location>
        <begin position="185"/>
        <end position="206"/>
    </location>
</feature>
<feature type="compositionally biased region" description="Polar residues" evidence="3">
    <location>
        <begin position="1"/>
        <end position="18"/>
    </location>
</feature>
<dbReference type="InterPro" id="IPR011993">
    <property type="entry name" value="PH-like_dom_sf"/>
</dbReference>
<name>A0A9Q0RZG8_9DIPT</name>
<evidence type="ECO:0000256" key="3">
    <source>
        <dbReference type="SAM" id="MobiDB-lite"/>
    </source>
</evidence>
<dbReference type="EMBL" id="WJQU01000003">
    <property type="protein sequence ID" value="KAJ6638567.1"/>
    <property type="molecule type" value="Genomic_DNA"/>
</dbReference>
<feature type="region of interest" description="Disordered" evidence="3">
    <location>
        <begin position="1"/>
        <end position="40"/>
    </location>
</feature>
<organism evidence="5 6">
    <name type="scientific">Pseudolycoriella hygida</name>
    <dbReference type="NCBI Taxonomy" id="35572"/>
    <lineage>
        <taxon>Eukaryota</taxon>
        <taxon>Metazoa</taxon>
        <taxon>Ecdysozoa</taxon>
        <taxon>Arthropoda</taxon>
        <taxon>Hexapoda</taxon>
        <taxon>Insecta</taxon>
        <taxon>Pterygota</taxon>
        <taxon>Neoptera</taxon>
        <taxon>Endopterygota</taxon>
        <taxon>Diptera</taxon>
        <taxon>Nematocera</taxon>
        <taxon>Sciaroidea</taxon>
        <taxon>Sciaridae</taxon>
        <taxon>Pseudolycoriella</taxon>
    </lineage>
</organism>
<dbReference type="PANTHER" id="PTHR23138">
    <property type="entry name" value="RAN BINDING PROTEIN"/>
    <property type="match status" value="1"/>
</dbReference>